<gene>
    <name evidence="2" type="ORF">ACU57_01110</name>
</gene>
<dbReference type="AlphaFoldDB" id="A0A0P7MT58"/>
<comment type="caution">
    <text evidence="2">The sequence shown here is derived from an EMBL/GenBank/DDBJ whole genome shotgun (WGS) entry which is preliminary data.</text>
</comment>
<evidence type="ECO:0000313" key="3">
    <source>
        <dbReference type="Proteomes" id="UP000050556"/>
    </source>
</evidence>
<reference evidence="2 3" key="1">
    <citation type="journal article" date="2015" name="Front. Microbiol.">
        <title>Genetic determinants of heat resistance in Escherichia coli.</title>
        <authorList>
            <person name="Mercer R.G."/>
            <person name="Zheng J."/>
            <person name="Garcia-Hernandez R."/>
            <person name="Ruan L."/>
            <person name="Ganzle M.G."/>
            <person name="McMullen L.M."/>
        </authorList>
    </citation>
    <scope>NUCLEOTIDE SEQUENCE [LARGE SCALE GENOMIC DNA]</scope>
    <source>
        <strain evidence="2 3">AW1.3</strain>
    </source>
</reference>
<name>A0A0P7MT58_ECOLX</name>
<protein>
    <submittedName>
        <fullName evidence="2">Prophage protein</fullName>
    </submittedName>
</protein>
<dbReference type="Pfam" id="PF05565">
    <property type="entry name" value="Sipho_Gp157"/>
    <property type="match status" value="1"/>
</dbReference>
<dbReference type="RefSeq" id="WP_054623292.1">
    <property type="nucleotide sequence ID" value="NZ_LDYI01000017.1"/>
</dbReference>
<keyword evidence="1" id="KW-0175">Coiled coil</keyword>
<sequence>MSKLYEIANEYAKLMDSDLEPEMIADTIEGMEGEFTDKIEQLLAIIKNESGYAERLKEEAKSLNERAVVIQNKIDSIMAYIASSLEMVGKKKIRAGIHQVTIRKPSETVEIIDSSALPHEYVEFETTIKADKLAIKHQLKAGINIPGAQLKVGKPSLLIK</sequence>
<organism evidence="2 3">
    <name type="scientific">Escherichia coli</name>
    <dbReference type="NCBI Taxonomy" id="562"/>
    <lineage>
        <taxon>Bacteria</taxon>
        <taxon>Pseudomonadati</taxon>
        <taxon>Pseudomonadota</taxon>
        <taxon>Gammaproteobacteria</taxon>
        <taxon>Enterobacterales</taxon>
        <taxon>Enterobacteriaceae</taxon>
        <taxon>Escherichia</taxon>
    </lineage>
</organism>
<proteinExistence type="predicted"/>
<evidence type="ECO:0000256" key="1">
    <source>
        <dbReference type="SAM" id="Coils"/>
    </source>
</evidence>
<dbReference type="PATRIC" id="fig|562.7813.peg.2389"/>
<dbReference type="EMBL" id="LDYI01000017">
    <property type="protein sequence ID" value="KPO19573.1"/>
    <property type="molecule type" value="Genomic_DNA"/>
</dbReference>
<dbReference type="InterPro" id="IPR008840">
    <property type="entry name" value="Sipho_Gp157"/>
</dbReference>
<dbReference type="Proteomes" id="UP000050556">
    <property type="component" value="Unassembled WGS sequence"/>
</dbReference>
<feature type="coiled-coil region" evidence="1">
    <location>
        <begin position="46"/>
        <end position="73"/>
    </location>
</feature>
<accession>A0A0P7MT58</accession>
<evidence type="ECO:0000313" key="2">
    <source>
        <dbReference type="EMBL" id="KPO19573.1"/>
    </source>
</evidence>